<dbReference type="GO" id="GO:0070847">
    <property type="term" value="C:core mediator complex"/>
    <property type="evidence" value="ECO:0007669"/>
    <property type="project" value="TreeGrafter"/>
</dbReference>
<protein>
    <recommendedName>
        <fullName evidence="3 8">Mediator of RNA polymerase II transcription subunit 17</fullName>
    </recommendedName>
    <alternativeName>
        <fullName evidence="7 8">Mediator complex subunit 17</fullName>
    </alternativeName>
</protein>
<comment type="subcellular location">
    <subcellularLocation>
        <location evidence="1 8">Nucleus</location>
    </subcellularLocation>
</comment>
<sequence>MSDSKTISLLIPSEAPAQSQDWSIQIQKIVAQKGHFRHVTERGLVSRTKDKAVDSQEKQAANEIQGENEDETRQKHQESLWKGREQMLERLSYAQNEILCALDFISLLISKQSVPAQSSMSPALKEAVPVGTLAARMLKPKPLPSSVQQRLALTSEGWRLQSFRSASKKLSEASSRLRSDAERQTEYWAQIAGLTAAGWAVSRVPRDSKAVGVHFGFPESAPQFRDRGFALLRQSEDGSVTLDKHALRGKRKWLHVYVSRDGVRTGAFSPKRPTKSHSESISEQLTELRDSMFEEELFYEICREARIVANQGVSTRAQAVDLEVGDGCRISLLFSEKPDTEVAGNADANTIAEFVATSLRLLLTAAHEQNLAKRSHKPLPMTIKPRPLPEYTLIRPILTHLRHKAEAASFWGDCRTLLRPFVQAGVPVSIVPAGSGNDLSQPLHTETPYSILSGLMHPAQAACKVTLTGERIMTVDLHTFLGPPLHGSRYETSSLDFGFSNLPHLHHETKEAVMLFLRRVLLLDLVKHTQDLALESQDVQNSDHDTLRKWTLCRPHHGEFALYKSGEVVEKMKIGILPDSVNIRWSSLDKGTTSRQVLWSWTASGCTKADGAEVWPHVETTFDEAIGQIIKG</sequence>
<dbReference type="PANTHER" id="PTHR13114">
    <property type="entry name" value="MEDIATOR OF RNA POLYMERASE II TRANSCRIPTION SUBUNIT 17"/>
    <property type="match status" value="1"/>
</dbReference>
<dbReference type="GO" id="GO:0006357">
    <property type="term" value="P:regulation of transcription by RNA polymerase II"/>
    <property type="evidence" value="ECO:0007669"/>
    <property type="project" value="InterPro"/>
</dbReference>
<evidence type="ECO:0000256" key="2">
    <source>
        <dbReference type="ARBA" id="ARBA00005635"/>
    </source>
</evidence>
<dbReference type="InterPro" id="IPR019313">
    <property type="entry name" value="Mediator_Med17"/>
</dbReference>
<accession>A0AAN6EVE6</accession>
<evidence type="ECO:0000313" key="11">
    <source>
        <dbReference type="Proteomes" id="UP001161757"/>
    </source>
</evidence>
<evidence type="ECO:0000256" key="1">
    <source>
        <dbReference type="ARBA" id="ARBA00004123"/>
    </source>
</evidence>
<gene>
    <name evidence="10" type="primary">SRB4</name>
    <name evidence="8" type="synonym">MED17</name>
    <name evidence="10" type="ORF">HRR80_004193</name>
</gene>
<feature type="region of interest" description="Disordered" evidence="9">
    <location>
        <begin position="47"/>
        <end position="74"/>
    </location>
</feature>
<dbReference type="AlphaFoldDB" id="A0AAN6EVE6"/>
<dbReference type="Pfam" id="PF10156">
    <property type="entry name" value="Med17"/>
    <property type="match status" value="1"/>
</dbReference>
<reference evidence="10" key="1">
    <citation type="submission" date="2023-01" db="EMBL/GenBank/DDBJ databases">
        <title>Exophiala dermititidis isolated from Cystic Fibrosis Patient.</title>
        <authorList>
            <person name="Kurbessoian T."/>
            <person name="Crocker A."/>
            <person name="Murante D."/>
            <person name="Hogan D.A."/>
            <person name="Stajich J.E."/>
        </authorList>
    </citation>
    <scope>NUCLEOTIDE SEQUENCE</scope>
    <source>
        <strain evidence="10">Ex8</strain>
    </source>
</reference>
<evidence type="ECO:0000256" key="3">
    <source>
        <dbReference type="ARBA" id="ARBA00019610"/>
    </source>
</evidence>
<keyword evidence="5 8" id="KW-0804">Transcription</keyword>
<evidence type="ECO:0000256" key="8">
    <source>
        <dbReference type="RuleBase" id="RU364140"/>
    </source>
</evidence>
<dbReference type="GO" id="GO:0016592">
    <property type="term" value="C:mediator complex"/>
    <property type="evidence" value="ECO:0007669"/>
    <property type="project" value="InterPro"/>
</dbReference>
<organism evidence="10 11">
    <name type="scientific">Exophiala dermatitidis</name>
    <name type="common">Black yeast-like fungus</name>
    <name type="synonym">Wangiella dermatitidis</name>
    <dbReference type="NCBI Taxonomy" id="5970"/>
    <lineage>
        <taxon>Eukaryota</taxon>
        <taxon>Fungi</taxon>
        <taxon>Dikarya</taxon>
        <taxon>Ascomycota</taxon>
        <taxon>Pezizomycotina</taxon>
        <taxon>Eurotiomycetes</taxon>
        <taxon>Chaetothyriomycetidae</taxon>
        <taxon>Chaetothyriales</taxon>
        <taxon>Herpotrichiellaceae</taxon>
        <taxon>Exophiala</taxon>
    </lineage>
</organism>
<dbReference type="Gene3D" id="6.10.250.2620">
    <property type="match status" value="1"/>
</dbReference>
<comment type="function">
    <text evidence="8">Component of the Mediator complex, a coactivator involved in the regulated transcription of nearly all RNA polymerase II-dependent genes. Mediator functions as a bridge to convey information from gene-specific regulatory proteins to the basal RNA polymerase II transcription machinery. Mediator is recruited to promoters by direct interactions with regulatory proteins and serves as a scaffold for the assembly of a functional preinitiation complex with RNA polymerase II and the general transcription factors.</text>
</comment>
<dbReference type="EMBL" id="JAJGCB010000006">
    <property type="protein sequence ID" value="KAJ8992302.1"/>
    <property type="molecule type" value="Genomic_DNA"/>
</dbReference>
<proteinExistence type="inferred from homology"/>
<evidence type="ECO:0000256" key="6">
    <source>
        <dbReference type="ARBA" id="ARBA00023242"/>
    </source>
</evidence>
<keyword evidence="4 8" id="KW-0805">Transcription regulation</keyword>
<evidence type="ECO:0000256" key="4">
    <source>
        <dbReference type="ARBA" id="ARBA00023015"/>
    </source>
</evidence>
<evidence type="ECO:0000256" key="7">
    <source>
        <dbReference type="ARBA" id="ARBA00032014"/>
    </source>
</evidence>
<comment type="similarity">
    <text evidence="2 8">Belongs to the Mediator complex subunit 17 family.</text>
</comment>
<dbReference type="PANTHER" id="PTHR13114:SF7">
    <property type="entry name" value="MEDIATOR OF RNA POLYMERASE II TRANSCRIPTION SUBUNIT 17"/>
    <property type="match status" value="1"/>
</dbReference>
<comment type="caution">
    <text evidence="10">The sequence shown here is derived from an EMBL/GenBank/DDBJ whole genome shotgun (WGS) entry which is preliminary data.</text>
</comment>
<dbReference type="Proteomes" id="UP001161757">
    <property type="component" value="Unassembled WGS sequence"/>
</dbReference>
<name>A0AAN6EVE6_EXODE</name>
<keyword evidence="6 8" id="KW-0539">Nucleus</keyword>
<comment type="subunit">
    <text evidence="8">Component of the Mediator complex.</text>
</comment>
<evidence type="ECO:0000313" key="10">
    <source>
        <dbReference type="EMBL" id="KAJ8992302.1"/>
    </source>
</evidence>
<feature type="compositionally biased region" description="Basic and acidic residues" evidence="9">
    <location>
        <begin position="47"/>
        <end position="57"/>
    </location>
</feature>
<evidence type="ECO:0000256" key="9">
    <source>
        <dbReference type="SAM" id="MobiDB-lite"/>
    </source>
</evidence>
<dbReference type="GO" id="GO:0003712">
    <property type="term" value="F:transcription coregulator activity"/>
    <property type="evidence" value="ECO:0007669"/>
    <property type="project" value="InterPro"/>
</dbReference>
<evidence type="ECO:0000256" key="5">
    <source>
        <dbReference type="ARBA" id="ARBA00023163"/>
    </source>
</evidence>
<keyword evidence="8" id="KW-0010">Activator</keyword>